<evidence type="ECO:0000313" key="2">
    <source>
        <dbReference type="Proteomes" id="UP000587002"/>
    </source>
</evidence>
<proteinExistence type="predicted"/>
<dbReference type="AlphaFoldDB" id="A0A853AQK1"/>
<name>A0A853AQK1_9PSEU</name>
<dbReference type="Proteomes" id="UP000587002">
    <property type="component" value="Unassembled WGS sequence"/>
</dbReference>
<keyword evidence="2" id="KW-1185">Reference proteome</keyword>
<comment type="caution">
    <text evidence="1">The sequence shown here is derived from an EMBL/GenBank/DDBJ whole genome shotgun (WGS) entry which is preliminary data.</text>
</comment>
<organism evidence="1 2">
    <name type="scientific">Saccharopolyspora hordei</name>
    <dbReference type="NCBI Taxonomy" id="1838"/>
    <lineage>
        <taxon>Bacteria</taxon>
        <taxon>Bacillati</taxon>
        <taxon>Actinomycetota</taxon>
        <taxon>Actinomycetes</taxon>
        <taxon>Pseudonocardiales</taxon>
        <taxon>Pseudonocardiaceae</taxon>
        <taxon>Saccharopolyspora</taxon>
    </lineage>
</organism>
<accession>A0A853AQK1</accession>
<sequence length="111" mass="12368">MRSTTTAVLERKAKVRESFTTEPYELPWAGEARFFVHALEVGGDGTELRFTTQISPDGLHWCDLDGVEHRVDSVGVTSWLVTGFGQWLRLSCRVVGQEPAATVRIYLVGKS</sequence>
<dbReference type="RefSeq" id="WP_179723031.1">
    <property type="nucleotide sequence ID" value="NZ_BAABFH010000001.1"/>
</dbReference>
<protein>
    <submittedName>
        <fullName evidence="1">Uncharacterized protein</fullName>
    </submittedName>
</protein>
<dbReference type="EMBL" id="JACCFJ010000001">
    <property type="protein sequence ID" value="NYI85203.1"/>
    <property type="molecule type" value="Genomic_DNA"/>
</dbReference>
<evidence type="ECO:0000313" key="1">
    <source>
        <dbReference type="EMBL" id="NYI85203.1"/>
    </source>
</evidence>
<gene>
    <name evidence="1" type="ORF">HNR68_003833</name>
</gene>
<reference evidence="1 2" key="1">
    <citation type="submission" date="2020-07" db="EMBL/GenBank/DDBJ databases">
        <title>Sequencing the genomes of 1000 actinobacteria strains.</title>
        <authorList>
            <person name="Klenk H.-P."/>
        </authorList>
    </citation>
    <scope>NUCLEOTIDE SEQUENCE [LARGE SCALE GENOMIC DNA]</scope>
    <source>
        <strain evidence="1 2">DSM 44065</strain>
    </source>
</reference>